<gene>
    <name evidence="2" type="ORF">HMPREF0519_0461</name>
</gene>
<dbReference type="Proteomes" id="UP000003752">
    <property type="component" value="Unassembled WGS sequence"/>
</dbReference>
<sequence>MKRIIRILLLATAVLGFTFYTANTANASAWHKGTPVAIRGWWRTKMKKVKLNHGKYLWTYATMHVMKNKISGAYGTQSDGYEITSPSFYISTNLPHTYAIVGYLSPGHVGYLEAYALNGPKKLQTAELNSEGRVTDVIYQWYKFSGKASNKNFYPYS</sequence>
<keyword evidence="3" id="KW-1185">Reference proteome</keyword>
<comment type="caution">
    <text evidence="2">The sequence shown here is derived from an EMBL/GenBank/DDBJ whole genome shotgun (WGS) entry which is preliminary data.</text>
</comment>
<name>C0XGV0_LENH9</name>
<evidence type="ECO:0000256" key="1">
    <source>
        <dbReference type="SAM" id="SignalP"/>
    </source>
</evidence>
<dbReference type="RefSeq" id="WP_003635326.1">
    <property type="nucleotide sequence ID" value="NZ_AZDF01000009.1"/>
</dbReference>
<evidence type="ECO:0000313" key="3">
    <source>
        <dbReference type="Proteomes" id="UP000003752"/>
    </source>
</evidence>
<dbReference type="HOGENOM" id="CLU_1675632_0_0_9"/>
<proteinExistence type="predicted"/>
<dbReference type="EMBL" id="ACGP01000089">
    <property type="protein sequence ID" value="EEI25421.1"/>
    <property type="molecule type" value="Genomic_DNA"/>
</dbReference>
<dbReference type="PATRIC" id="fig|1423757.3.peg.2681"/>
<reference evidence="2 3" key="1">
    <citation type="submission" date="2009-01" db="EMBL/GenBank/DDBJ databases">
        <authorList>
            <person name="Qin X."/>
            <person name="Bachman B."/>
            <person name="Battles P."/>
            <person name="Bell A."/>
            <person name="Bess C."/>
            <person name="Bickham C."/>
            <person name="Chaboub L."/>
            <person name="Chen D."/>
            <person name="Coyle M."/>
            <person name="Deiros D.R."/>
            <person name="Dinh H."/>
            <person name="Forbes L."/>
            <person name="Fowler G."/>
            <person name="Francisco L."/>
            <person name="Fu Q."/>
            <person name="Gubbala S."/>
            <person name="Hale W."/>
            <person name="Han Y."/>
            <person name="Hemphill L."/>
            <person name="Highlander S.K."/>
            <person name="Hirani K."/>
            <person name="Hogues M."/>
            <person name="Jackson L."/>
            <person name="Jakkamsetti A."/>
            <person name="Javaid M."/>
            <person name="Jiang H."/>
            <person name="Korchina V."/>
            <person name="Kovar C."/>
            <person name="Lara F."/>
            <person name="Lee S."/>
            <person name="Mata R."/>
            <person name="Mathew T."/>
            <person name="Moen C."/>
            <person name="Morales K."/>
            <person name="Munidasa M."/>
            <person name="Nazareth L."/>
            <person name="Ngo R."/>
            <person name="Nguyen L."/>
            <person name="Okwuonu G."/>
            <person name="Ongeri F."/>
            <person name="Patil S."/>
            <person name="Petrosino J."/>
            <person name="Pham C."/>
            <person name="Pham P."/>
            <person name="Pu L.-L."/>
            <person name="Puazo M."/>
            <person name="Raj R."/>
            <person name="Reid J."/>
            <person name="Rouhana J."/>
            <person name="Saada N."/>
            <person name="Shang Y."/>
            <person name="Simmons D."/>
            <person name="Thornton R."/>
            <person name="Warren J."/>
            <person name="Weissenberger G."/>
            <person name="Zhang J."/>
            <person name="Zhang L."/>
            <person name="Zhou C."/>
            <person name="Zhu D."/>
            <person name="Muzny D."/>
            <person name="Worley K."/>
            <person name="Gibbs R."/>
        </authorList>
    </citation>
    <scope>NUCLEOTIDE SEQUENCE [LARGE SCALE GENOMIC DNA]</scope>
    <source>
        <strain evidence="3">ATCC 8290 / DSM 20176 / CCUG 30140 / JCM 1155 / KCTC 3500 / NBRC 15886 / NCIMB 8040 / NRRL B-1843 / 9</strain>
    </source>
</reference>
<dbReference type="AlphaFoldDB" id="C0XGV0"/>
<accession>C0XGV0</accession>
<feature type="chain" id="PRO_5009949804" evidence="1">
    <location>
        <begin position="28"/>
        <end position="157"/>
    </location>
</feature>
<protein>
    <submittedName>
        <fullName evidence="2">Uncharacterized protein</fullName>
    </submittedName>
</protein>
<keyword evidence="1" id="KW-0732">Signal</keyword>
<feature type="signal peptide" evidence="1">
    <location>
        <begin position="1"/>
        <end position="27"/>
    </location>
</feature>
<organism evidence="2 3">
    <name type="scientific">Lentilactobacillus hilgardii (strain ATCC 8290 / DSM 20176 / CCUG 30140 / JCM 1155 / KCTC 3500 / NBRC 15886 / NCIMB 8040 / NRRL B-1843 / 9)</name>
    <dbReference type="NCBI Taxonomy" id="1423757"/>
    <lineage>
        <taxon>Bacteria</taxon>
        <taxon>Bacillati</taxon>
        <taxon>Bacillota</taxon>
        <taxon>Bacilli</taxon>
        <taxon>Lactobacillales</taxon>
        <taxon>Lactobacillaceae</taxon>
        <taxon>Lentilactobacillus</taxon>
    </lineage>
</organism>
<evidence type="ECO:0000313" key="2">
    <source>
        <dbReference type="EMBL" id="EEI25421.1"/>
    </source>
</evidence>